<dbReference type="SUPFAM" id="SSF53659">
    <property type="entry name" value="Isocitrate/Isopropylmalate dehydrogenase-like"/>
    <property type="match status" value="1"/>
</dbReference>
<protein>
    <recommendedName>
        <fullName evidence="4">D-malate dehydrogenase (decarboxylating)</fullName>
        <ecNumber evidence="4">1.1.1.83</ecNumber>
    </recommendedName>
</protein>
<dbReference type="NCBIfam" id="NF006048">
    <property type="entry name" value="PRK08194.1"/>
    <property type="match status" value="1"/>
</dbReference>
<dbReference type="Proteomes" id="UP000270219">
    <property type="component" value="Unassembled WGS sequence"/>
</dbReference>
<dbReference type="PANTHER" id="PTHR43275">
    <property type="entry name" value="D-MALATE DEHYDROGENASE [DECARBOXYLATING]"/>
    <property type="match status" value="1"/>
</dbReference>
<gene>
    <name evidence="11" type="ORF">D8M04_12855</name>
</gene>
<dbReference type="OrthoDB" id="9806254at2"/>
<dbReference type="Gene3D" id="3.40.718.10">
    <property type="entry name" value="Isopropylmalate Dehydrogenase"/>
    <property type="match status" value="1"/>
</dbReference>
<evidence type="ECO:0000256" key="9">
    <source>
        <dbReference type="ARBA" id="ARBA00049301"/>
    </source>
</evidence>
<keyword evidence="12" id="KW-1185">Reference proteome</keyword>
<sequence length="359" mass="39434">MNYFNIASIPGDGIGPEVMNEGYKVLKAMENLHGGLSFKIEEFDWNCTRYIKTGTMMPDNGLDILKDYDSILFGAVGAPEVPDHISVWQLILPIRRAFQQYVNLRPIKLLKGIESPLRNKTEKDIDFIVIRENTEGEYSNSGGKLHENTPHETVIQNSVFTRFGTERIVKYAFQYAKQKGKSKLSVATKSNAMNYSMPFWDDIVREISRDYPNIPFHLYHIDALAAFFVLKPEEFEVVVGSNLFGDILTDLGAAVAGGIGIAPSGNINPEGDYPSMFEPIHGSAPDITGKGIANPIAQIWSVGLMLEHLGYSDLASVIMAAIEKAIEKGEALTPDLGGNGTTDAFGDAIVSEILKGVEV</sequence>
<evidence type="ECO:0000256" key="1">
    <source>
        <dbReference type="ARBA" id="ARBA00001936"/>
    </source>
</evidence>
<keyword evidence="7" id="KW-0520">NAD</keyword>
<evidence type="ECO:0000256" key="5">
    <source>
        <dbReference type="ARBA" id="ARBA00022723"/>
    </source>
</evidence>
<dbReference type="InterPro" id="IPR050501">
    <property type="entry name" value="ICDH/IPMDH"/>
</dbReference>
<dbReference type="NCBIfam" id="TIGR02089">
    <property type="entry name" value="TTC"/>
    <property type="match status" value="1"/>
</dbReference>
<name>A0A498D7N0_9BACI</name>
<dbReference type="PANTHER" id="PTHR43275:SF1">
    <property type="entry name" value="D-MALATE DEHYDROGENASE [DECARBOXYLATING]"/>
    <property type="match status" value="1"/>
</dbReference>
<keyword evidence="5" id="KW-0479">Metal-binding</keyword>
<dbReference type="RefSeq" id="WP_121523602.1">
    <property type="nucleotide sequence ID" value="NZ_RCHR01000004.1"/>
</dbReference>
<comment type="cofactor">
    <cofactor evidence="1">
        <name>Mn(2+)</name>
        <dbReference type="ChEBI" id="CHEBI:29035"/>
    </cofactor>
</comment>
<dbReference type="GO" id="GO:0046553">
    <property type="term" value="F:D-malate dehydrogenase (decarboxylating) (NAD+) activity"/>
    <property type="evidence" value="ECO:0007669"/>
    <property type="project" value="UniProtKB-EC"/>
</dbReference>
<comment type="similarity">
    <text evidence="3">Belongs to the isocitrate and isopropylmalate dehydrogenases family.</text>
</comment>
<evidence type="ECO:0000256" key="6">
    <source>
        <dbReference type="ARBA" id="ARBA00023002"/>
    </source>
</evidence>
<dbReference type="InterPro" id="IPR011829">
    <property type="entry name" value="TTC_DH"/>
</dbReference>
<comment type="catalytic activity">
    <reaction evidence="9">
        <text>(R)-malate + NAD(+) = pyruvate + CO2 + NADH</text>
        <dbReference type="Rhea" id="RHEA:18365"/>
        <dbReference type="ChEBI" id="CHEBI:15361"/>
        <dbReference type="ChEBI" id="CHEBI:15588"/>
        <dbReference type="ChEBI" id="CHEBI:16526"/>
        <dbReference type="ChEBI" id="CHEBI:57540"/>
        <dbReference type="ChEBI" id="CHEBI:57945"/>
        <dbReference type="EC" id="1.1.1.83"/>
    </reaction>
</comment>
<proteinExistence type="inferred from homology"/>
<dbReference type="EMBL" id="RCHR01000004">
    <property type="protein sequence ID" value="RLL43798.1"/>
    <property type="molecule type" value="Genomic_DNA"/>
</dbReference>
<evidence type="ECO:0000256" key="7">
    <source>
        <dbReference type="ARBA" id="ARBA00023027"/>
    </source>
</evidence>
<dbReference type="PROSITE" id="PS00470">
    <property type="entry name" value="IDH_IMDH"/>
    <property type="match status" value="1"/>
</dbReference>
<comment type="caution">
    <text evidence="11">The sequence shown here is derived from an EMBL/GenBank/DDBJ whole genome shotgun (WGS) entry which is preliminary data.</text>
</comment>
<dbReference type="GO" id="GO:0000287">
    <property type="term" value="F:magnesium ion binding"/>
    <property type="evidence" value="ECO:0007669"/>
    <property type="project" value="InterPro"/>
</dbReference>
<dbReference type="InterPro" id="IPR024084">
    <property type="entry name" value="IsoPropMal-DH-like_dom"/>
</dbReference>
<evidence type="ECO:0000259" key="10">
    <source>
        <dbReference type="SMART" id="SM01329"/>
    </source>
</evidence>
<dbReference type="EC" id="1.1.1.83" evidence="4"/>
<dbReference type="Pfam" id="PF00180">
    <property type="entry name" value="Iso_dh"/>
    <property type="match status" value="1"/>
</dbReference>
<dbReference type="InterPro" id="IPR019818">
    <property type="entry name" value="IsoCit/isopropylmalate_DH_CS"/>
</dbReference>
<dbReference type="AlphaFoldDB" id="A0A498D7N0"/>
<dbReference type="GO" id="GO:0051287">
    <property type="term" value="F:NAD binding"/>
    <property type="evidence" value="ECO:0007669"/>
    <property type="project" value="InterPro"/>
</dbReference>
<dbReference type="SMART" id="SM01329">
    <property type="entry name" value="Iso_dh"/>
    <property type="match status" value="1"/>
</dbReference>
<keyword evidence="6 11" id="KW-0560">Oxidoreductase</keyword>
<feature type="domain" description="Isopropylmalate dehydrogenase-like" evidence="10">
    <location>
        <begin position="5"/>
        <end position="349"/>
    </location>
</feature>
<evidence type="ECO:0000313" key="12">
    <source>
        <dbReference type="Proteomes" id="UP000270219"/>
    </source>
</evidence>
<evidence type="ECO:0000256" key="8">
    <source>
        <dbReference type="ARBA" id="ARBA00023211"/>
    </source>
</evidence>
<reference evidence="11 12" key="1">
    <citation type="submission" date="2018-10" db="EMBL/GenBank/DDBJ databases">
        <title>Oceanobacillus sp. YLB-02 draft genome.</title>
        <authorList>
            <person name="Yu L."/>
        </authorList>
    </citation>
    <scope>NUCLEOTIDE SEQUENCE [LARGE SCALE GENOMIC DNA]</scope>
    <source>
        <strain evidence="11 12">YLB-02</strain>
    </source>
</reference>
<evidence type="ECO:0000313" key="11">
    <source>
        <dbReference type="EMBL" id="RLL43798.1"/>
    </source>
</evidence>
<organism evidence="11 12">
    <name type="scientific">Oceanobacillus piezotolerans</name>
    <dbReference type="NCBI Taxonomy" id="2448030"/>
    <lineage>
        <taxon>Bacteria</taxon>
        <taxon>Bacillati</taxon>
        <taxon>Bacillota</taxon>
        <taxon>Bacilli</taxon>
        <taxon>Bacillales</taxon>
        <taxon>Bacillaceae</taxon>
        <taxon>Oceanobacillus</taxon>
    </lineage>
</organism>
<evidence type="ECO:0000256" key="2">
    <source>
        <dbReference type="ARBA" id="ARBA00001946"/>
    </source>
</evidence>
<evidence type="ECO:0000256" key="3">
    <source>
        <dbReference type="ARBA" id="ARBA00007769"/>
    </source>
</evidence>
<comment type="cofactor">
    <cofactor evidence="2">
        <name>Mg(2+)</name>
        <dbReference type="ChEBI" id="CHEBI:18420"/>
    </cofactor>
</comment>
<evidence type="ECO:0000256" key="4">
    <source>
        <dbReference type="ARBA" id="ARBA00013126"/>
    </source>
</evidence>
<accession>A0A498D7N0</accession>
<keyword evidence="8" id="KW-0464">Manganese</keyword>
<dbReference type="NCBIfam" id="NF002898">
    <property type="entry name" value="PRK03437.1"/>
    <property type="match status" value="1"/>
</dbReference>